<keyword evidence="4" id="KW-1185">Reference proteome</keyword>
<evidence type="ECO:0000313" key="4">
    <source>
        <dbReference type="Proteomes" id="UP000193487"/>
    </source>
</evidence>
<feature type="signal peptide" evidence="2">
    <location>
        <begin position="1"/>
        <end position="25"/>
    </location>
</feature>
<keyword evidence="2" id="KW-0732">Signal</keyword>
<organism evidence="3 4">
    <name type="scientific">Mycobacterium kyorinense</name>
    <dbReference type="NCBI Taxonomy" id="487514"/>
    <lineage>
        <taxon>Bacteria</taxon>
        <taxon>Bacillati</taxon>
        <taxon>Actinomycetota</taxon>
        <taxon>Actinomycetes</taxon>
        <taxon>Mycobacteriales</taxon>
        <taxon>Mycobacteriaceae</taxon>
        <taxon>Mycobacterium</taxon>
    </lineage>
</organism>
<proteinExistence type="predicted"/>
<gene>
    <name evidence="3" type="ORF">AWC14_12105</name>
</gene>
<dbReference type="Proteomes" id="UP000193487">
    <property type="component" value="Unassembled WGS sequence"/>
</dbReference>
<dbReference type="AlphaFoldDB" id="A0A1X1XL28"/>
<accession>A0A1X1XL28</accession>
<name>A0A1X1XL28_9MYCO</name>
<protein>
    <submittedName>
        <fullName evidence="3">Uncharacterized protein</fullName>
    </submittedName>
</protein>
<feature type="region of interest" description="Disordered" evidence="1">
    <location>
        <begin position="22"/>
        <end position="62"/>
    </location>
</feature>
<reference evidence="3 4" key="1">
    <citation type="submission" date="2016-01" db="EMBL/GenBank/DDBJ databases">
        <title>The new phylogeny of the genus Mycobacterium.</title>
        <authorList>
            <person name="Tarcisio F."/>
            <person name="Conor M."/>
            <person name="Antonella G."/>
            <person name="Elisabetta G."/>
            <person name="Giulia F.S."/>
            <person name="Sara T."/>
            <person name="Anna F."/>
            <person name="Clotilde B."/>
            <person name="Roberto B."/>
            <person name="Veronica D.S."/>
            <person name="Fabio R."/>
            <person name="Monica P."/>
            <person name="Olivier J."/>
            <person name="Enrico T."/>
            <person name="Nicola S."/>
        </authorList>
    </citation>
    <scope>NUCLEOTIDE SEQUENCE [LARGE SCALE GENOMIC DNA]</scope>
    <source>
        <strain evidence="3 4">DSM 45166</strain>
    </source>
</reference>
<sequence>MVAAAAVLVMLSGAGITGLPGQAHADNPQCAADQTDQCPAPPDVSADPATAPRLQQQSANRPRVRIICQPAAKVGAFCYRRIVR</sequence>
<dbReference type="EMBL" id="LQPE01000154">
    <property type="protein sequence ID" value="ORV99567.1"/>
    <property type="molecule type" value="Genomic_DNA"/>
</dbReference>
<evidence type="ECO:0000313" key="3">
    <source>
        <dbReference type="EMBL" id="ORV99567.1"/>
    </source>
</evidence>
<feature type="chain" id="PRO_5010870997" evidence="2">
    <location>
        <begin position="26"/>
        <end position="84"/>
    </location>
</feature>
<evidence type="ECO:0000256" key="2">
    <source>
        <dbReference type="SAM" id="SignalP"/>
    </source>
</evidence>
<evidence type="ECO:0000256" key="1">
    <source>
        <dbReference type="SAM" id="MobiDB-lite"/>
    </source>
</evidence>
<comment type="caution">
    <text evidence="3">The sequence shown here is derived from an EMBL/GenBank/DDBJ whole genome shotgun (WGS) entry which is preliminary data.</text>
</comment>